<evidence type="ECO:0000256" key="1">
    <source>
        <dbReference type="ARBA" id="ARBA00004245"/>
    </source>
</evidence>
<accession>A0AAN8L6G7</accession>
<dbReference type="PANTHER" id="PTHR12902">
    <property type="entry name" value="WASP-1"/>
    <property type="match status" value="1"/>
</dbReference>
<dbReference type="GO" id="GO:0005856">
    <property type="term" value="C:cytoskeleton"/>
    <property type="evidence" value="ECO:0007669"/>
    <property type="project" value="UniProtKB-SubCell"/>
</dbReference>
<dbReference type="GO" id="GO:0003779">
    <property type="term" value="F:actin binding"/>
    <property type="evidence" value="ECO:0007669"/>
    <property type="project" value="UniProtKB-UniRule"/>
</dbReference>
<dbReference type="InterPro" id="IPR003124">
    <property type="entry name" value="WH2_dom"/>
</dbReference>
<feature type="region of interest" description="Disordered" evidence="8">
    <location>
        <begin position="214"/>
        <end position="258"/>
    </location>
</feature>
<dbReference type="PROSITE" id="PS51082">
    <property type="entry name" value="WH2"/>
    <property type="match status" value="1"/>
</dbReference>
<keyword evidence="6 7" id="KW-0206">Cytoskeleton</keyword>
<comment type="subunit">
    <text evidence="7">Binds actin and the Arp2/3 complex.</text>
</comment>
<gene>
    <name evidence="10" type="ORF">J4Q44_G00243730</name>
</gene>
<reference evidence="10 11" key="1">
    <citation type="submission" date="2021-04" db="EMBL/GenBank/DDBJ databases">
        <authorList>
            <person name="De Guttry C."/>
            <person name="Zahm M."/>
            <person name="Klopp C."/>
            <person name="Cabau C."/>
            <person name="Louis A."/>
            <person name="Berthelot C."/>
            <person name="Parey E."/>
            <person name="Roest Crollius H."/>
            <person name="Montfort J."/>
            <person name="Robinson-Rechavi M."/>
            <person name="Bucao C."/>
            <person name="Bouchez O."/>
            <person name="Gislard M."/>
            <person name="Lluch J."/>
            <person name="Milhes M."/>
            <person name="Lampietro C."/>
            <person name="Lopez Roques C."/>
            <person name="Donnadieu C."/>
            <person name="Braasch I."/>
            <person name="Desvignes T."/>
            <person name="Postlethwait J."/>
            <person name="Bobe J."/>
            <person name="Wedekind C."/>
            <person name="Guiguen Y."/>
        </authorList>
    </citation>
    <scope>NUCLEOTIDE SEQUENCE [LARGE SCALE GENOMIC DNA]</scope>
    <source>
        <strain evidence="10">Cs_M1</strain>
        <tissue evidence="10">Blood</tissue>
    </source>
</reference>
<evidence type="ECO:0000256" key="8">
    <source>
        <dbReference type="SAM" id="MobiDB-lite"/>
    </source>
</evidence>
<dbReference type="GO" id="GO:0071933">
    <property type="term" value="F:Arp2/3 complex binding"/>
    <property type="evidence" value="ECO:0007669"/>
    <property type="project" value="TreeGrafter"/>
</dbReference>
<sequence>MPLVKRNIEPRNLCRGALPKGIGSELECVTNNSLSAIIRQLSSLSKHAEDVFGELFSEANTFYVRANGLQDRIDRLAVKVTQLDSTVEEVSLQDINMRKAFKCSTVQDQQVVSKSSTSNPVAEMYNTSDKPPPLSILSAYRDDHTDGMKFYTDPSYFFDLWREKMLQDTEDKRKERRRQREQKRCVDGTLQREVKKVRKARNRRHEWNMMAFDKELRPDHRHPHSLHRGASSEGSLSPESRYDLPDYPTAPGLPHATSNHTLAHPYQPADIHESVEHEYHSIGVSYREGTLNRTHHPTPLHHSTERMNGTITLPPADYSIMEYCASSGTPPPPPAPLIPSAETAFGSPMVSPTPLTGSSGYCLPMLSPPGPRLSDRKRQDTQPVTGTRSDLLSAIRMGIQLKKGQEQQEQQAKREPVGNDVATILSRRIAVDYSDSEDDSELEDNDWSD</sequence>
<dbReference type="PANTHER" id="PTHR12902:SF7">
    <property type="entry name" value="ACTIN-BINDING PROTEIN WASF3"/>
    <property type="match status" value="1"/>
</dbReference>
<keyword evidence="11" id="KW-1185">Reference proteome</keyword>
<dbReference type="Gene3D" id="1.20.5.340">
    <property type="match status" value="1"/>
</dbReference>
<comment type="caution">
    <text evidence="10">The sequence shown here is derived from an EMBL/GenBank/DDBJ whole genome shotgun (WGS) entry which is preliminary data.</text>
</comment>
<organism evidence="10 11">
    <name type="scientific">Coregonus suidteri</name>
    <dbReference type="NCBI Taxonomy" id="861788"/>
    <lineage>
        <taxon>Eukaryota</taxon>
        <taxon>Metazoa</taxon>
        <taxon>Chordata</taxon>
        <taxon>Craniata</taxon>
        <taxon>Vertebrata</taxon>
        <taxon>Euteleostomi</taxon>
        <taxon>Actinopterygii</taxon>
        <taxon>Neopterygii</taxon>
        <taxon>Teleostei</taxon>
        <taxon>Protacanthopterygii</taxon>
        <taxon>Salmoniformes</taxon>
        <taxon>Salmonidae</taxon>
        <taxon>Coregoninae</taxon>
        <taxon>Coregonus</taxon>
    </lineage>
</organism>
<evidence type="ECO:0000256" key="6">
    <source>
        <dbReference type="ARBA" id="ARBA00023212"/>
    </source>
</evidence>
<feature type="compositionally biased region" description="Polar residues" evidence="8">
    <location>
        <begin position="381"/>
        <end position="390"/>
    </location>
</feature>
<evidence type="ECO:0000256" key="5">
    <source>
        <dbReference type="ARBA" id="ARBA00023203"/>
    </source>
</evidence>
<dbReference type="FunFam" id="1.20.5.340:FF:000012">
    <property type="entry name" value="Wiskott-Aldrich syndrome protein family member 1"/>
    <property type="match status" value="1"/>
</dbReference>
<comment type="function">
    <text evidence="7">Downstream effector molecule involved in the transmission of signals from tyrosine kinase receptors and small GTPases to the actin cytoskeleton. Promotes formation of actin filaments. Part of the WAVE complex that regulates lamellipodia formation. The WAVE complex regulates actin filament reorganization via its interaction with the Arp2/3 complex.</text>
</comment>
<dbReference type="EMBL" id="JAGTTL010000022">
    <property type="protein sequence ID" value="KAK6305593.1"/>
    <property type="molecule type" value="Genomic_DNA"/>
</dbReference>
<keyword evidence="3 7" id="KW-0963">Cytoplasm</keyword>
<feature type="region of interest" description="Disordered" evidence="8">
    <location>
        <begin position="367"/>
        <end position="390"/>
    </location>
</feature>
<feature type="domain" description="WH2" evidence="9">
    <location>
        <begin position="387"/>
        <end position="404"/>
    </location>
</feature>
<keyword evidence="4" id="KW-0597">Phosphoprotein</keyword>
<protein>
    <recommendedName>
        <fullName evidence="7">Wiskott-Aldrich syndrome protein family member</fullName>
        <shortName evidence="7">WASP family protein member</shortName>
    </recommendedName>
</protein>
<evidence type="ECO:0000313" key="11">
    <source>
        <dbReference type="Proteomes" id="UP001356427"/>
    </source>
</evidence>
<comment type="similarity">
    <text evidence="2 7">Belongs to the SCAR/WAVE family.</text>
</comment>
<dbReference type="AlphaFoldDB" id="A0AAN8L6G7"/>
<evidence type="ECO:0000256" key="7">
    <source>
        <dbReference type="RuleBase" id="RU367034"/>
    </source>
</evidence>
<evidence type="ECO:0000256" key="4">
    <source>
        <dbReference type="ARBA" id="ARBA00022553"/>
    </source>
</evidence>
<dbReference type="GO" id="GO:0030036">
    <property type="term" value="P:actin cytoskeleton organization"/>
    <property type="evidence" value="ECO:0007669"/>
    <property type="project" value="UniProtKB-UniRule"/>
</dbReference>
<dbReference type="GO" id="GO:2000601">
    <property type="term" value="P:positive regulation of Arp2/3 complex-mediated actin nucleation"/>
    <property type="evidence" value="ECO:0007669"/>
    <property type="project" value="TreeGrafter"/>
</dbReference>
<proteinExistence type="inferred from homology"/>
<dbReference type="GO" id="GO:0034237">
    <property type="term" value="F:protein kinase A regulatory subunit binding"/>
    <property type="evidence" value="ECO:0007669"/>
    <property type="project" value="TreeGrafter"/>
</dbReference>
<dbReference type="Proteomes" id="UP001356427">
    <property type="component" value="Unassembled WGS sequence"/>
</dbReference>
<dbReference type="CDD" id="cd22073">
    <property type="entry name" value="WH2_WAVE-3"/>
    <property type="match status" value="1"/>
</dbReference>
<evidence type="ECO:0000256" key="2">
    <source>
        <dbReference type="ARBA" id="ARBA00006993"/>
    </source>
</evidence>
<dbReference type="GO" id="GO:0031209">
    <property type="term" value="C:SCAR complex"/>
    <property type="evidence" value="ECO:0007669"/>
    <property type="project" value="TreeGrafter"/>
</dbReference>
<comment type="subcellular location">
    <subcellularLocation>
        <location evidence="1 7">Cytoplasm</location>
        <location evidence="1 7">Cytoskeleton</location>
    </subcellularLocation>
</comment>
<evidence type="ECO:0000313" key="10">
    <source>
        <dbReference type="EMBL" id="KAK6305593.1"/>
    </source>
</evidence>
<evidence type="ECO:0000259" key="9">
    <source>
        <dbReference type="PROSITE" id="PS51082"/>
    </source>
</evidence>
<keyword evidence="5 7" id="KW-0009">Actin-binding</keyword>
<dbReference type="Gene3D" id="6.10.280.150">
    <property type="match status" value="2"/>
</dbReference>
<dbReference type="InterPro" id="IPR028288">
    <property type="entry name" value="SCAR/WAVE_fam"/>
</dbReference>
<evidence type="ECO:0000256" key="3">
    <source>
        <dbReference type="ARBA" id="ARBA00022490"/>
    </source>
</evidence>
<name>A0AAN8L6G7_9TELE</name>